<comment type="caution">
    <text evidence="2">The sequence shown here is derived from an EMBL/GenBank/DDBJ whole genome shotgun (WGS) entry which is preliminary data.</text>
</comment>
<name>A0ABV1EF39_9FIRM</name>
<keyword evidence="3" id="KW-1185">Reference proteome</keyword>
<organism evidence="2 3">
    <name type="scientific">Pseudoflavonifractor intestinihominis</name>
    <dbReference type="NCBI Taxonomy" id="3133171"/>
    <lineage>
        <taxon>Bacteria</taxon>
        <taxon>Bacillati</taxon>
        <taxon>Bacillota</taxon>
        <taxon>Clostridia</taxon>
        <taxon>Eubacteriales</taxon>
        <taxon>Oscillospiraceae</taxon>
        <taxon>Pseudoflavonifractor</taxon>
    </lineage>
</organism>
<evidence type="ECO:0000313" key="2">
    <source>
        <dbReference type="EMBL" id="MEQ2445061.1"/>
    </source>
</evidence>
<evidence type="ECO:0000313" key="3">
    <source>
        <dbReference type="Proteomes" id="UP001464378"/>
    </source>
</evidence>
<accession>A0ABV1EF39</accession>
<protein>
    <submittedName>
        <fullName evidence="2">Uncharacterized protein</fullName>
    </submittedName>
</protein>
<proteinExistence type="predicted"/>
<feature type="region of interest" description="Disordered" evidence="1">
    <location>
        <begin position="49"/>
        <end position="72"/>
    </location>
</feature>
<evidence type="ECO:0000256" key="1">
    <source>
        <dbReference type="SAM" id="MobiDB-lite"/>
    </source>
</evidence>
<reference evidence="2 3" key="1">
    <citation type="submission" date="2024-03" db="EMBL/GenBank/DDBJ databases">
        <title>Human intestinal bacterial collection.</title>
        <authorList>
            <person name="Pauvert C."/>
            <person name="Hitch T.C.A."/>
            <person name="Clavel T."/>
        </authorList>
    </citation>
    <scope>NUCLEOTIDE SEQUENCE [LARGE SCALE GENOMIC DNA]</scope>
    <source>
        <strain evidence="2 3">CLA-AP-H29</strain>
    </source>
</reference>
<dbReference type="Proteomes" id="UP001464378">
    <property type="component" value="Unassembled WGS sequence"/>
</dbReference>
<sequence length="72" mass="8270">MGNKNLRRLSLVVTAQTAWHLEQLARVCRYRETGHVVDKLVREKMLSIRIPAQERRGQKSPPRNGAGGRNTY</sequence>
<gene>
    <name evidence="2" type="ORF">WMO64_16540</name>
</gene>
<dbReference type="EMBL" id="JBBMFK010000043">
    <property type="protein sequence ID" value="MEQ2445061.1"/>
    <property type="molecule type" value="Genomic_DNA"/>
</dbReference>
<dbReference type="RefSeq" id="WP_349232693.1">
    <property type="nucleotide sequence ID" value="NZ_JBBMFK010000043.1"/>
</dbReference>